<dbReference type="Proteomes" id="UP000176998">
    <property type="component" value="Unassembled WGS sequence"/>
</dbReference>
<reference evidence="1 2" key="1">
    <citation type="submission" date="2016-09" db="EMBL/GenBank/DDBJ databases">
        <authorList>
            <person name="Capua I."/>
            <person name="De Benedictis P."/>
            <person name="Joannis T."/>
            <person name="Lombin L.H."/>
            <person name="Cattoli G."/>
        </authorList>
    </citation>
    <scope>NUCLEOTIDE SEQUENCE [LARGE SCALE GENOMIC DNA]</scope>
    <source>
        <strain evidence="1 2">IMI 309357</strain>
    </source>
</reference>
<evidence type="ECO:0000313" key="1">
    <source>
        <dbReference type="EMBL" id="OHF02790.1"/>
    </source>
</evidence>
<evidence type="ECO:0000313" key="2">
    <source>
        <dbReference type="Proteomes" id="UP000176998"/>
    </source>
</evidence>
<name>A0A1G4BMU7_9PEZI</name>
<keyword evidence="2" id="KW-1185">Reference proteome</keyword>
<feature type="non-terminal residue" evidence="1">
    <location>
        <position position="1"/>
    </location>
</feature>
<dbReference type="EMBL" id="MJBS01000010">
    <property type="protein sequence ID" value="OHF02790.1"/>
    <property type="molecule type" value="Genomic_DNA"/>
</dbReference>
<dbReference type="RefSeq" id="XP_022479928.1">
    <property type="nucleotide sequence ID" value="XM_022613544.1"/>
</dbReference>
<accession>A0A1G4BMU7</accession>
<organism evidence="1 2">
    <name type="scientific">Colletotrichum orchidophilum</name>
    <dbReference type="NCBI Taxonomy" id="1209926"/>
    <lineage>
        <taxon>Eukaryota</taxon>
        <taxon>Fungi</taxon>
        <taxon>Dikarya</taxon>
        <taxon>Ascomycota</taxon>
        <taxon>Pezizomycotina</taxon>
        <taxon>Sordariomycetes</taxon>
        <taxon>Hypocreomycetidae</taxon>
        <taxon>Glomerellales</taxon>
        <taxon>Glomerellaceae</taxon>
        <taxon>Colletotrichum</taxon>
    </lineage>
</organism>
<proteinExistence type="predicted"/>
<protein>
    <submittedName>
        <fullName evidence="1">Uncharacterized protein</fullName>
    </submittedName>
</protein>
<dbReference type="AlphaFoldDB" id="A0A1G4BMU7"/>
<gene>
    <name evidence="1" type="ORF">CORC01_01891</name>
</gene>
<comment type="caution">
    <text evidence="1">The sequence shown here is derived from an EMBL/GenBank/DDBJ whole genome shotgun (WGS) entry which is preliminary data.</text>
</comment>
<sequence>AAQVSGSGNSGQGLRRQYTEIGSRLAPLTPYPGRPLLDVASLAAKVPFWSFTTCHFCISFAIEGHSRTRRGGVGAVVSLRGFRDTLLRRLVLE</sequence>
<dbReference type="GeneID" id="34555054"/>